<dbReference type="InterPro" id="IPR051414">
    <property type="entry name" value="Adenylate-forming_Reductase"/>
</dbReference>
<dbReference type="GeneID" id="19277776"/>
<evidence type="ECO:0000313" key="5">
    <source>
        <dbReference type="Proteomes" id="UP000030651"/>
    </source>
</evidence>
<dbReference type="PANTHER" id="PTHR43439">
    <property type="entry name" value="PHENYLACETATE-COENZYME A LIGASE"/>
    <property type="match status" value="1"/>
</dbReference>
<name>W3WPV2_PESFW</name>
<dbReference type="InterPro" id="IPR009081">
    <property type="entry name" value="PP-bd_ACP"/>
</dbReference>
<sequence length="1093" mass="120524">MGDTDLKALNYFTCTLGESAEWKGQQPKGAKTAYHTVLQLVDNKAQETPDDPAIGFADFTAHQHDDGLPFLTFGALNSRSRDAARILSRELHGAIKNESPAMIGLLCSSSLDFVLTWLGLMRLGHTALLLAPQLEAPAIKHLCEGEAAMTILIDKTHEKWTTQPIEGITFQHIPDYQCADAKATISPNQHVPKSSDVAYLRHTSGTSSGLPKPIVQTHWGAVGVLPRLTGHEHSATFTTTPLYHGGLADCFRAWTGGAMIWFFPEGKVPVTETNVRKAIEFSRKNSPSSVCVEYFTSVPYVLQGLASDREGLRLLQGMSLVGVGGAALAATVGDELVRQGVKLVSRMGSAECGFLMSSHRDYDSDKEWQYLRPVTNDEFISFEPRDGGLFELVAKPGWPLRTKQNRQDGSYATSDLFQPHDAISNAWRYHSRSDAQITLANGKKFDPAPLEGDILGGADLLEDIFVFGTGREFPGALLFPRSENLSKAKVIEGVWPSIERINSASQSHSRLTKTALVVVSKKGGQENLEKSSKGTVMRRQAEEKYAELIESVYGAGKDQHFHHETLNTAQLQEMIVGKFSQIIDRVIDPDDDIFRQGVDSIACIQIRKLVETSLVPPGSCPLPLNVIYEQQTVRNLALYIQTVRQGNEKGNCLENTAIESSEMKQMATLTKVYRDFDPATVSQVKSREGNRRGIILTGATGALGAHLLHCLRESPEMRKIYCLVRAQTANAAHERVSQSLRARGLCELEQFASHPSLEQKVVCLPCDIFNAHLGLSEEMRGRISQDCSIFVHAAWTVNFSLRLGSFEDHIRGLHHMIRFAISIGSNLVFVSSTASVSRSSEQRILESIPSNPSDAAPLGYSRSKWVAEQVCSAANHHCVSKAAEEDFVHGHPQVSVVRVGQLCGNAAGVWNASEAYPLMLSTAKITGCLPDLQDESLNWLPVDQAAQALLEIIIHDTDGRRRTAPEPGGASPVYHVLNPHRQPAWRDMLEWVQDDKGSRSTSFEIVSPREWISRLEKALDVGGGDGHLHPAQKLVGFWQQKYRDEPIVNGTTHKPRVFDTKNSCRVSKTMAQVHPLSQAQVLKMWDWICSHVA</sequence>
<dbReference type="OMA" id="IWFFPEG"/>
<dbReference type="InterPro" id="IPR000873">
    <property type="entry name" value="AMP-dep_synth/lig_dom"/>
</dbReference>
<reference evidence="5" key="1">
    <citation type="journal article" date="2015" name="BMC Genomics">
        <title>Genomic and transcriptomic analysis of the endophytic fungus Pestalotiopsis fici reveals its lifestyle and high potential for synthesis of natural products.</title>
        <authorList>
            <person name="Wang X."/>
            <person name="Zhang X."/>
            <person name="Liu L."/>
            <person name="Xiang M."/>
            <person name="Wang W."/>
            <person name="Sun X."/>
            <person name="Che Y."/>
            <person name="Guo L."/>
            <person name="Liu G."/>
            <person name="Guo L."/>
            <person name="Wang C."/>
            <person name="Yin W.B."/>
            <person name="Stadler M."/>
            <person name="Zhang X."/>
            <person name="Liu X."/>
        </authorList>
    </citation>
    <scope>NUCLEOTIDE SEQUENCE [LARGE SCALE GENOMIC DNA]</scope>
    <source>
        <strain evidence="5">W106-1 / CGMCC3.15140</strain>
    </source>
</reference>
<protein>
    <recommendedName>
        <fullName evidence="3">Carrier domain-containing protein</fullName>
    </recommendedName>
</protein>
<dbReference type="InterPro" id="IPR036291">
    <property type="entry name" value="NAD(P)-bd_dom_sf"/>
</dbReference>
<dbReference type="eggNOG" id="KOG1178">
    <property type="taxonomic scope" value="Eukaryota"/>
</dbReference>
<evidence type="ECO:0000256" key="2">
    <source>
        <dbReference type="ARBA" id="ARBA00022553"/>
    </source>
</evidence>
<dbReference type="InParanoid" id="W3WPV2"/>
<dbReference type="KEGG" id="pfy:PFICI_12763"/>
<dbReference type="Pfam" id="PF23562">
    <property type="entry name" value="AMP-binding_C_3"/>
    <property type="match status" value="1"/>
</dbReference>
<evidence type="ECO:0000259" key="3">
    <source>
        <dbReference type="PROSITE" id="PS50075"/>
    </source>
</evidence>
<dbReference type="Pfam" id="PF00550">
    <property type="entry name" value="PP-binding"/>
    <property type="match status" value="1"/>
</dbReference>
<dbReference type="InterPro" id="IPR013120">
    <property type="entry name" value="FAR_NAD-bd"/>
</dbReference>
<dbReference type="EMBL" id="KI912118">
    <property type="protein sequence ID" value="ETS75819.1"/>
    <property type="molecule type" value="Genomic_DNA"/>
</dbReference>
<dbReference type="SUPFAM" id="SSF51735">
    <property type="entry name" value="NAD(P)-binding Rossmann-fold domains"/>
    <property type="match status" value="1"/>
</dbReference>
<dbReference type="Proteomes" id="UP000030651">
    <property type="component" value="Unassembled WGS sequence"/>
</dbReference>
<dbReference type="Pfam" id="PF07993">
    <property type="entry name" value="NAD_binding_4"/>
    <property type="match status" value="1"/>
</dbReference>
<evidence type="ECO:0000256" key="1">
    <source>
        <dbReference type="ARBA" id="ARBA00022450"/>
    </source>
</evidence>
<dbReference type="AlphaFoldDB" id="W3WPV2"/>
<dbReference type="SUPFAM" id="SSF47336">
    <property type="entry name" value="ACP-like"/>
    <property type="match status" value="1"/>
</dbReference>
<feature type="domain" description="Carrier" evidence="3">
    <location>
        <begin position="566"/>
        <end position="644"/>
    </location>
</feature>
<accession>W3WPV2</accession>
<keyword evidence="2" id="KW-0597">Phosphoprotein</keyword>
<dbReference type="OrthoDB" id="429813at2759"/>
<dbReference type="Gene3D" id="3.40.50.12780">
    <property type="entry name" value="N-terminal domain of ligase-like"/>
    <property type="match status" value="1"/>
</dbReference>
<dbReference type="PROSITE" id="PS50075">
    <property type="entry name" value="CARRIER"/>
    <property type="match status" value="1"/>
</dbReference>
<dbReference type="STRING" id="1229662.W3WPV2"/>
<dbReference type="PANTHER" id="PTHR43439:SF2">
    <property type="entry name" value="ENZYME, PUTATIVE (JCVI)-RELATED"/>
    <property type="match status" value="1"/>
</dbReference>
<dbReference type="InterPro" id="IPR036736">
    <property type="entry name" value="ACP-like_sf"/>
</dbReference>
<organism evidence="4 5">
    <name type="scientific">Pestalotiopsis fici (strain W106-1 / CGMCC3.15140)</name>
    <dbReference type="NCBI Taxonomy" id="1229662"/>
    <lineage>
        <taxon>Eukaryota</taxon>
        <taxon>Fungi</taxon>
        <taxon>Dikarya</taxon>
        <taxon>Ascomycota</taxon>
        <taxon>Pezizomycotina</taxon>
        <taxon>Sordariomycetes</taxon>
        <taxon>Xylariomycetidae</taxon>
        <taxon>Amphisphaeriales</taxon>
        <taxon>Sporocadaceae</taxon>
        <taxon>Pestalotiopsis</taxon>
    </lineage>
</organism>
<evidence type="ECO:0000313" key="4">
    <source>
        <dbReference type="EMBL" id="ETS75819.1"/>
    </source>
</evidence>
<dbReference type="Gene3D" id="1.10.1200.10">
    <property type="entry name" value="ACP-like"/>
    <property type="match status" value="1"/>
</dbReference>
<dbReference type="InterPro" id="IPR042099">
    <property type="entry name" value="ANL_N_sf"/>
</dbReference>
<dbReference type="HOGENOM" id="CLU_002220_2_0_1"/>
<proteinExistence type="predicted"/>
<dbReference type="SUPFAM" id="SSF56801">
    <property type="entry name" value="Acetyl-CoA synthetase-like"/>
    <property type="match status" value="1"/>
</dbReference>
<gene>
    <name evidence="4" type="ORF">PFICI_12763</name>
</gene>
<dbReference type="Pfam" id="PF00501">
    <property type="entry name" value="AMP-binding"/>
    <property type="match status" value="1"/>
</dbReference>
<dbReference type="RefSeq" id="XP_007839535.1">
    <property type="nucleotide sequence ID" value="XM_007841344.1"/>
</dbReference>
<keyword evidence="1" id="KW-0596">Phosphopantetheine</keyword>
<keyword evidence="5" id="KW-1185">Reference proteome</keyword>
<dbReference type="Gene3D" id="3.40.50.720">
    <property type="entry name" value="NAD(P)-binding Rossmann-like Domain"/>
    <property type="match status" value="1"/>
</dbReference>